<dbReference type="Proteomes" id="UP000316096">
    <property type="component" value="Unassembled WGS sequence"/>
</dbReference>
<evidence type="ECO:0000313" key="2">
    <source>
        <dbReference type="Proteomes" id="UP000316096"/>
    </source>
</evidence>
<sequence>MASRLILHIGLQKSGTTYLQELIASGAEELAEAGIVYPVSPAGKRRRRTENHEWASYGLLGPEYPWVSEQRATAEKGAWKALERQVARTKGTVLLSAEALSVIRAPGIRTLLDRLGVGDVEVVVTARSLSRSLPSLWQQHVRNGRRLGFERYIDMLGQQRRLPKARIEEDVDLHLWRAFAIGRLSRRWAREVGGSRVRVVTSPGRPPELLWTRFAAAIGVPGLTFRSSDTNDAARPVHTGLTAPEAVVLTSLNSALATAGWPSDQARRLRDAILTDGFQPRAERGPRITIPVRWRSCVAEWSSEDVADLLDSGVTVVGDVADLRSEPEREDVDPPTVEEVGAAGAAALLAVGNGKAMGS</sequence>
<proteinExistence type="predicted"/>
<dbReference type="OrthoDB" id="5144031at2"/>
<reference evidence="1 2" key="1">
    <citation type="submission" date="2019-06" db="EMBL/GenBank/DDBJ databases">
        <title>Sequencing the genomes of 1000 actinobacteria strains.</title>
        <authorList>
            <person name="Klenk H.-P."/>
        </authorList>
    </citation>
    <scope>NUCLEOTIDE SEQUENCE [LARGE SCALE GENOMIC DNA]</scope>
    <source>
        <strain evidence="1 2">DSM 102200</strain>
    </source>
</reference>
<dbReference type="EMBL" id="VFOZ01000001">
    <property type="protein sequence ID" value="TQL98833.1"/>
    <property type="molecule type" value="Genomic_DNA"/>
</dbReference>
<evidence type="ECO:0000313" key="1">
    <source>
        <dbReference type="EMBL" id="TQL98833.1"/>
    </source>
</evidence>
<dbReference type="InterPro" id="IPR027417">
    <property type="entry name" value="P-loop_NTPase"/>
</dbReference>
<comment type="caution">
    <text evidence="1">The sequence shown here is derived from an EMBL/GenBank/DDBJ whole genome shotgun (WGS) entry which is preliminary data.</text>
</comment>
<gene>
    <name evidence="1" type="ORF">FB559_4467</name>
</gene>
<name>A0A543CP25_9ACTN</name>
<accession>A0A543CP25</accession>
<evidence type="ECO:0008006" key="3">
    <source>
        <dbReference type="Google" id="ProtNLM"/>
    </source>
</evidence>
<keyword evidence="2" id="KW-1185">Reference proteome</keyword>
<organism evidence="1 2">
    <name type="scientific">Actinoallomurus bryophytorum</name>
    <dbReference type="NCBI Taxonomy" id="1490222"/>
    <lineage>
        <taxon>Bacteria</taxon>
        <taxon>Bacillati</taxon>
        <taxon>Actinomycetota</taxon>
        <taxon>Actinomycetes</taxon>
        <taxon>Streptosporangiales</taxon>
        <taxon>Thermomonosporaceae</taxon>
        <taxon>Actinoallomurus</taxon>
    </lineage>
</organism>
<protein>
    <recommendedName>
        <fullName evidence="3">Sulfotransferase family protein</fullName>
    </recommendedName>
</protein>
<dbReference type="RefSeq" id="WP_141957388.1">
    <property type="nucleotide sequence ID" value="NZ_VFOZ01000001.1"/>
</dbReference>
<dbReference type="AlphaFoldDB" id="A0A543CP25"/>
<dbReference type="SUPFAM" id="SSF52540">
    <property type="entry name" value="P-loop containing nucleoside triphosphate hydrolases"/>
    <property type="match status" value="1"/>
</dbReference>